<accession>A0ABU1MU06</accession>
<proteinExistence type="predicted"/>
<dbReference type="InterPro" id="IPR012338">
    <property type="entry name" value="Beta-lactam/transpept-like"/>
</dbReference>
<evidence type="ECO:0000313" key="3">
    <source>
        <dbReference type="EMBL" id="MDR6529641.1"/>
    </source>
</evidence>
<name>A0ABU1MU06_9CAUL</name>
<sequence length="439" mass="47052">MRFWRAMATVAATAVMALAVDPAWSAPKPAPTLAVAAPDAAGFSPDRLKRLDGYMQGLVDQGHLPGAITLVARHGKIVSYQTFGKTAIGGAPMTKDTIFRIYSQTKPVTGVAMMILFEEGRWRLDDPVTKFVPELANLRVYNGQNPDGTFITEPAARPPTLREIMSHTGGFAYGLRTDQPVEKAYRDSGLLGSKTQAEFLTALAKLPLASQPGTEWRYSVSVDIQGLIVERLSGMSLADFMKSRIFDPLKMTDTGFWVPAAKSDRLAALYMIDPKARKLVPADSFMVLDVSKPPTIASGGGGLVSTTADYARFVQMLLNGGELDGARILAPGTIELMASNHLTDIVMAAPDAAFSPAKGMGFGLDFAVVTDPARAGTLRGKGTYSWGGAAGTWFWIDPKNDLFMLGMIHILGKDADPALAHIDDNAATLVYQALVDPAK</sequence>
<comment type="caution">
    <text evidence="3">The sequence shown here is derived from an EMBL/GenBank/DDBJ whole genome shotgun (WGS) entry which is preliminary data.</text>
</comment>
<dbReference type="PANTHER" id="PTHR43283:SF3">
    <property type="entry name" value="BETA-LACTAMASE FAMILY PROTEIN (AFU_ORTHOLOGUE AFUA_5G07500)"/>
    <property type="match status" value="1"/>
</dbReference>
<evidence type="ECO:0000259" key="2">
    <source>
        <dbReference type="Pfam" id="PF00144"/>
    </source>
</evidence>
<dbReference type="Gene3D" id="3.40.710.10">
    <property type="entry name" value="DD-peptidase/beta-lactamase superfamily"/>
    <property type="match status" value="1"/>
</dbReference>
<feature type="signal peptide" evidence="1">
    <location>
        <begin position="1"/>
        <end position="19"/>
    </location>
</feature>
<dbReference type="SUPFAM" id="SSF56601">
    <property type="entry name" value="beta-lactamase/transpeptidase-like"/>
    <property type="match status" value="1"/>
</dbReference>
<protein>
    <submittedName>
        <fullName evidence="3">CubicO group peptidase (Beta-lactamase class C family)</fullName>
    </submittedName>
</protein>
<keyword evidence="4" id="KW-1185">Reference proteome</keyword>
<organism evidence="3 4">
    <name type="scientific">Caulobacter rhizosphaerae</name>
    <dbReference type="NCBI Taxonomy" id="2010972"/>
    <lineage>
        <taxon>Bacteria</taxon>
        <taxon>Pseudomonadati</taxon>
        <taxon>Pseudomonadota</taxon>
        <taxon>Alphaproteobacteria</taxon>
        <taxon>Caulobacterales</taxon>
        <taxon>Caulobacteraceae</taxon>
        <taxon>Caulobacter</taxon>
    </lineage>
</organism>
<feature type="domain" description="Beta-lactamase-related" evidence="2">
    <location>
        <begin position="52"/>
        <end position="416"/>
    </location>
</feature>
<dbReference type="EMBL" id="JAVDRL010000001">
    <property type="protein sequence ID" value="MDR6529641.1"/>
    <property type="molecule type" value="Genomic_DNA"/>
</dbReference>
<gene>
    <name evidence="3" type="ORF">J2800_000356</name>
</gene>
<dbReference type="RefSeq" id="WP_310028687.1">
    <property type="nucleotide sequence ID" value="NZ_JAVDRL010000001.1"/>
</dbReference>
<dbReference type="Pfam" id="PF00144">
    <property type="entry name" value="Beta-lactamase"/>
    <property type="match status" value="1"/>
</dbReference>
<feature type="chain" id="PRO_5046039111" evidence="1">
    <location>
        <begin position="20"/>
        <end position="439"/>
    </location>
</feature>
<dbReference type="PANTHER" id="PTHR43283">
    <property type="entry name" value="BETA-LACTAMASE-RELATED"/>
    <property type="match status" value="1"/>
</dbReference>
<evidence type="ECO:0000256" key="1">
    <source>
        <dbReference type="SAM" id="SignalP"/>
    </source>
</evidence>
<dbReference type="Proteomes" id="UP001262754">
    <property type="component" value="Unassembled WGS sequence"/>
</dbReference>
<evidence type="ECO:0000313" key="4">
    <source>
        <dbReference type="Proteomes" id="UP001262754"/>
    </source>
</evidence>
<reference evidence="3 4" key="1">
    <citation type="submission" date="2023-07" db="EMBL/GenBank/DDBJ databases">
        <title>Sorghum-associated microbial communities from plants grown in Nebraska, USA.</title>
        <authorList>
            <person name="Schachtman D."/>
        </authorList>
    </citation>
    <scope>NUCLEOTIDE SEQUENCE [LARGE SCALE GENOMIC DNA]</scope>
    <source>
        <strain evidence="3 4">DS2154</strain>
    </source>
</reference>
<dbReference type="InterPro" id="IPR050789">
    <property type="entry name" value="Diverse_Enzym_Activities"/>
</dbReference>
<keyword evidence="1" id="KW-0732">Signal</keyword>
<dbReference type="InterPro" id="IPR001466">
    <property type="entry name" value="Beta-lactam-related"/>
</dbReference>